<dbReference type="AlphaFoldDB" id="A0A1G2V8Z1"/>
<feature type="transmembrane region" description="Helical" evidence="1">
    <location>
        <begin position="34"/>
        <end position="57"/>
    </location>
</feature>
<dbReference type="Proteomes" id="UP000176868">
    <property type="component" value="Unassembled WGS sequence"/>
</dbReference>
<gene>
    <name evidence="2" type="ORF">A2544_00615</name>
</gene>
<sequence>MRKSSFLYTAFGVIVVIGALHFIAEAFYLYWTIWWLDIIVHLLAGFSGGLVIAWFFGPTSTLKSAMLILVGMLIIGIAWEVFEYILNLIQPIHYWQDTVLDLVADMMGAILTCIYLYIIGRTPKFS</sequence>
<evidence type="ECO:0000313" key="2">
    <source>
        <dbReference type="EMBL" id="OHB18083.1"/>
    </source>
</evidence>
<organism evidence="2 3">
    <name type="scientific">Candidatus Zambryskibacteria bacterium RIFOXYD2_FULL_43_10</name>
    <dbReference type="NCBI Taxonomy" id="1802782"/>
    <lineage>
        <taxon>Bacteria</taxon>
        <taxon>Candidatus Zambryskiibacteriota</taxon>
    </lineage>
</organism>
<feature type="transmembrane region" description="Helical" evidence="1">
    <location>
        <begin position="7"/>
        <end position="28"/>
    </location>
</feature>
<keyword evidence="1" id="KW-0812">Transmembrane</keyword>
<feature type="transmembrane region" description="Helical" evidence="1">
    <location>
        <begin position="102"/>
        <end position="120"/>
    </location>
</feature>
<feature type="transmembrane region" description="Helical" evidence="1">
    <location>
        <begin position="64"/>
        <end position="82"/>
    </location>
</feature>
<protein>
    <recommendedName>
        <fullName evidence="4">VanZ-like domain-containing protein</fullName>
    </recommendedName>
</protein>
<dbReference type="InterPro" id="IPR014509">
    <property type="entry name" value="YjdF-like"/>
</dbReference>
<accession>A0A1G2V8Z1</accession>
<proteinExistence type="predicted"/>
<keyword evidence="1" id="KW-1133">Transmembrane helix</keyword>
<comment type="caution">
    <text evidence="2">The sequence shown here is derived from an EMBL/GenBank/DDBJ whole genome shotgun (WGS) entry which is preliminary data.</text>
</comment>
<keyword evidence="1" id="KW-0472">Membrane</keyword>
<dbReference type="Pfam" id="PF09997">
    <property type="entry name" value="DUF2238"/>
    <property type="match status" value="1"/>
</dbReference>
<evidence type="ECO:0000313" key="3">
    <source>
        <dbReference type="Proteomes" id="UP000176868"/>
    </source>
</evidence>
<name>A0A1G2V8Z1_9BACT</name>
<reference evidence="2 3" key="1">
    <citation type="journal article" date="2016" name="Nat. Commun.">
        <title>Thousands of microbial genomes shed light on interconnected biogeochemical processes in an aquifer system.</title>
        <authorList>
            <person name="Anantharaman K."/>
            <person name="Brown C.T."/>
            <person name="Hug L.A."/>
            <person name="Sharon I."/>
            <person name="Castelle C.J."/>
            <person name="Probst A.J."/>
            <person name="Thomas B.C."/>
            <person name="Singh A."/>
            <person name="Wilkins M.J."/>
            <person name="Karaoz U."/>
            <person name="Brodie E.L."/>
            <person name="Williams K.H."/>
            <person name="Hubbard S.S."/>
            <person name="Banfield J.F."/>
        </authorList>
    </citation>
    <scope>NUCLEOTIDE SEQUENCE [LARGE SCALE GENOMIC DNA]</scope>
</reference>
<evidence type="ECO:0000256" key="1">
    <source>
        <dbReference type="SAM" id="Phobius"/>
    </source>
</evidence>
<dbReference type="EMBL" id="MHWZ01000007">
    <property type="protein sequence ID" value="OHB18083.1"/>
    <property type="molecule type" value="Genomic_DNA"/>
</dbReference>
<evidence type="ECO:0008006" key="4">
    <source>
        <dbReference type="Google" id="ProtNLM"/>
    </source>
</evidence>
<dbReference type="STRING" id="1802782.A2544_00615"/>